<organism evidence="2 3">
    <name type="scientific">Neoarthrinium moseri</name>
    <dbReference type="NCBI Taxonomy" id="1658444"/>
    <lineage>
        <taxon>Eukaryota</taxon>
        <taxon>Fungi</taxon>
        <taxon>Dikarya</taxon>
        <taxon>Ascomycota</taxon>
        <taxon>Pezizomycotina</taxon>
        <taxon>Sordariomycetes</taxon>
        <taxon>Xylariomycetidae</taxon>
        <taxon>Amphisphaeriales</taxon>
        <taxon>Apiosporaceae</taxon>
        <taxon>Neoarthrinium</taxon>
    </lineage>
</organism>
<evidence type="ECO:0000313" key="2">
    <source>
        <dbReference type="EMBL" id="KAI1877363.1"/>
    </source>
</evidence>
<accession>A0A9P9WS29</accession>
<gene>
    <name evidence="2" type="ORF">JX265_003371</name>
</gene>
<proteinExistence type="predicted"/>
<reference evidence="2" key="1">
    <citation type="submission" date="2021-03" db="EMBL/GenBank/DDBJ databases">
        <title>Revisited historic fungal species revealed as producer of novel bioactive compounds through whole genome sequencing and comparative genomics.</title>
        <authorList>
            <person name="Vignolle G.A."/>
            <person name="Hochenegger N."/>
            <person name="Mach R.L."/>
            <person name="Mach-Aigner A.R."/>
            <person name="Javad Rahimi M."/>
            <person name="Salim K.A."/>
            <person name="Chan C.M."/>
            <person name="Lim L.B.L."/>
            <person name="Cai F."/>
            <person name="Druzhinina I.S."/>
            <person name="U'Ren J.M."/>
            <person name="Derntl C."/>
        </authorList>
    </citation>
    <scope>NUCLEOTIDE SEQUENCE</scope>
    <source>
        <strain evidence="2">TUCIM 5799</strain>
    </source>
</reference>
<comment type="caution">
    <text evidence="2">The sequence shown here is derived from an EMBL/GenBank/DDBJ whole genome shotgun (WGS) entry which is preliminary data.</text>
</comment>
<sequence>MRYSQVPFLVASLIGLAQGLVLPDAAKGLSSVVKARDASTEFGDVVARALTCSGTTQCTTCPGPNVKSGKCPVGANCKRSIDEDGEPHVSSLEARVKIPFDRIKSGNWGPGKVIETAGLSFCSVMAVYDQGKWIMAHIPPAREENGQLINTGEDVIDGFKEAMTSKYNDANMQGPQGYLLVNTVLDPDLLRSMQSWFQQRNIPTVVQPYTREQTIAGSGNFVISREAVAWPPIVTFI</sequence>
<feature type="chain" id="PRO_5040418136" evidence="1">
    <location>
        <begin position="20"/>
        <end position="237"/>
    </location>
</feature>
<name>A0A9P9WS29_9PEZI</name>
<dbReference type="AlphaFoldDB" id="A0A9P9WS29"/>
<keyword evidence="1" id="KW-0732">Signal</keyword>
<protein>
    <submittedName>
        <fullName evidence="2">Uncharacterized protein</fullName>
    </submittedName>
</protein>
<dbReference type="OrthoDB" id="4695407at2759"/>
<evidence type="ECO:0000313" key="3">
    <source>
        <dbReference type="Proteomes" id="UP000829685"/>
    </source>
</evidence>
<dbReference type="Proteomes" id="UP000829685">
    <property type="component" value="Unassembled WGS sequence"/>
</dbReference>
<feature type="signal peptide" evidence="1">
    <location>
        <begin position="1"/>
        <end position="19"/>
    </location>
</feature>
<evidence type="ECO:0000256" key="1">
    <source>
        <dbReference type="SAM" id="SignalP"/>
    </source>
</evidence>
<keyword evidence="3" id="KW-1185">Reference proteome</keyword>
<dbReference type="EMBL" id="JAFIMR010000006">
    <property type="protein sequence ID" value="KAI1877363.1"/>
    <property type="molecule type" value="Genomic_DNA"/>
</dbReference>